<keyword evidence="4" id="KW-0808">Transferase</keyword>
<keyword evidence="8" id="KW-0862">Zinc</keyword>
<evidence type="ECO:0000256" key="1">
    <source>
        <dbReference type="ARBA" id="ARBA00007587"/>
    </source>
</evidence>
<dbReference type="EC" id="2.7.1.21" evidence="2"/>
<evidence type="ECO:0000313" key="11">
    <source>
        <dbReference type="EMBL" id="QHT89823.1"/>
    </source>
</evidence>
<dbReference type="FunFam" id="3.40.50.300:FF:000948">
    <property type="entry name" value="Thymidine kinase"/>
    <property type="match status" value="1"/>
</dbReference>
<dbReference type="PROSITE" id="PS00603">
    <property type="entry name" value="TK_CELLULAR_TYPE"/>
    <property type="match status" value="1"/>
</dbReference>
<evidence type="ECO:0000256" key="8">
    <source>
        <dbReference type="ARBA" id="ARBA00022833"/>
    </source>
</evidence>
<reference evidence="11" key="1">
    <citation type="journal article" date="2020" name="Nature">
        <title>Giant virus diversity and host interactions through global metagenomics.</title>
        <authorList>
            <person name="Schulz F."/>
            <person name="Roux S."/>
            <person name="Paez-Espino D."/>
            <person name="Jungbluth S."/>
            <person name="Walsh D.A."/>
            <person name="Denef V.J."/>
            <person name="McMahon K.D."/>
            <person name="Konstantinidis K.T."/>
            <person name="Eloe-Fadrosh E.A."/>
            <person name="Kyrpides N.C."/>
            <person name="Woyke T."/>
        </authorList>
    </citation>
    <scope>NUCLEOTIDE SEQUENCE</scope>
    <source>
        <strain evidence="11">GVMAG-M-3300023184-62</strain>
    </source>
</reference>
<dbReference type="GO" id="GO:0046872">
    <property type="term" value="F:metal ion binding"/>
    <property type="evidence" value="ECO:0007669"/>
    <property type="project" value="UniProtKB-KW"/>
</dbReference>
<dbReference type="PANTHER" id="PTHR11441">
    <property type="entry name" value="THYMIDINE KINASE"/>
    <property type="match status" value="1"/>
</dbReference>
<evidence type="ECO:0000256" key="7">
    <source>
        <dbReference type="ARBA" id="ARBA00022777"/>
    </source>
</evidence>
<evidence type="ECO:0000256" key="6">
    <source>
        <dbReference type="ARBA" id="ARBA00022741"/>
    </source>
</evidence>
<dbReference type="GO" id="GO:0071897">
    <property type="term" value="P:DNA biosynthetic process"/>
    <property type="evidence" value="ECO:0007669"/>
    <property type="project" value="UniProtKB-KW"/>
</dbReference>
<sequence length="183" mass="20321">MSLELLIGPMFAGKTSALMARVRRYNAIGYNCFLITHSSDNRYGHDAVINHNKEKLSAFSAERLLPLLESAAYKSAKIVAIEEAHFFDDLVAFVIHAVETDGKQVICVGLNGSAERKPIGHINELVPFCDIITKIDAFCVHCTEPTVAPFTRRLCASDSSKKFVVGSTDIYEAVCRRHFHHPN</sequence>
<dbReference type="GO" id="GO:0046104">
    <property type="term" value="P:thymidine metabolic process"/>
    <property type="evidence" value="ECO:0007669"/>
    <property type="project" value="TreeGrafter"/>
</dbReference>
<keyword evidence="6" id="KW-0547">Nucleotide-binding</keyword>
<dbReference type="InterPro" id="IPR020633">
    <property type="entry name" value="Thymidine_kinase_CS"/>
</dbReference>
<keyword evidence="7" id="KW-0418">Kinase</keyword>
<evidence type="ECO:0000256" key="5">
    <source>
        <dbReference type="ARBA" id="ARBA00022723"/>
    </source>
</evidence>
<accession>A0A6C0IE80</accession>
<evidence type="ECO:0000256" key="2">
    <source>
        <dbReference type="ARBA" id="ARBA00012118"/>
    </source>
</evidence>
<dbReference type="SUPFAM" id="SSF52540">
    <property type="entry name" value="P-loop containing nucleoside triphosphate hydrolases"/>
    <property type="match status" value="1"/>
</dbReference>
<proteinExistence type="inferred from homology"/>
<keyword evidence="5" id="KW-0479">Metal-binding</keyword>
<dbReference type="PANTHER" id="PTHR11441:SF0">
    <property type="entry name" value="THYMIDINE KINASE, CYTOSOLIC"/>
    <property type="match status" value="1"/>
</dbReference>
<organism evidence="11">
    <name type="scientific">viral metagenome</name>
    <dbReference type="NCBI Taxonomy" id="1070528"/>
    <lineage>
        <taxon>unclassified sequences</taxon>
        <taxon>metagenomes</taxon>
        <taxon>organismal metagenomes</taxon>
    </lineage>
</organism>
<dbReference type="Pfam" id="PF00265">
    <property type="entry name" value="TK"/>
    <property type="match status" value="1"/>
</dbReference>
<dbReference type="AlphaFoldDB" id="A0A6C0IE80"/>
<evidence type="ECO:0000256" key="4">
    <source>
        <dbReference type="ARBA" id="ARBA00022679"/>
    </source>
</evidence>
<comment type="similarity">
    <text evidence="1">Belongs to the thymidine kinase family.</text>
</comment>
<dbReference type="GO" id="GO:0004797">
    <property type="term" value="F:thymidine kinase activity"/>
    <property type="evidence" value="ECO:0007669"/>
    <property type="project" value="UniProtKB-EC"/>
</dbReference>
<keyword evidence="9" id="KW-0067">ATP-binding</keyword>
<dbReference type="InterPro" id="IPR027417">
    <property type="entry name" value="P-loop_NTPase"/>
</dbReference>
<comment type="catalytic activity">
    <reaction evidence="10">
        <text>thymidine + ATP = dTMP + ADP + H(+)</text>
        <dbReference type="Rhea" id="RHEA:19129"/>
        <dbReference type="ChEBI" id="CHEBI:15378"/>
        <dbReference type="ChEBI" id="CHEBI:17748"/>
        <dbReference type="ChEBI" id="CHEBI:30616"/>
        <dbReference type="ChEBI" id="CHEBI:63528"/>
        <dbReference type="ChEBI" id="CHEBI:456216"/>
        <dbReference type="EC" id="2.7.1.21"/>
    </reaction>
</comment>
<name>A0A6C0IE80_9ZZZZ</name>
<dbReference type="SUPFAM" id="SSF57716">
    <property type="entry name" value="Glucocorticoid receptor-like (DNA-binding domain)"/>
    <property type="match status" value="1"/>
</dbReference>
<protein>
    <recommendedName>
        <fullName evidence="2">thymidine kinase</fullName>
        <ecNumber evidence="2">2.7.1.21</ecNumber>
    </recommendedName>
</protein>
<evidence type="ECO:0000256" key="3">
    <source>
        <dbReference type="ARBA" id="ARBA00022634"/>
    </source>
</evidence>
<dbReference type="PIRSF" id="PIRSF035805">
    <property type="entry name" value="TK_cell"/>
    <property type="match status" value="1"/>
</dbReference>
<dbReference type="InterPro" id="IPR001267">
    <property type="entry name" value="Thymidine_kinase"/>
</dbReference>
<dbReference type="Gene3D" id="3.40.50.300">
    <property type="entry name" value="P-loop containing nucleotide triphosphate hydrolases"/>
    <property type="match status" value="1"/>
</dbReference>
<dbReference type="Gene3D" id="3.30.60.20">
    <property type="match status" value="1"/>
</dbReference>
<dbReference type="GO" id="GO:0005524">
    <property type="term" value="F:ATP binding"/>
    <property type="evidence" value="ECO:0007669"/>
    <property type="project" value="UniProtKB-KW"/>
</dbReference>
<evidence type="ECO:0000256" key="9">
    <source>
        <dbReference type="ARBA" id="ARBA00022840"/>
    </source>
</evidence>
<keyword evidence="3" id="KW-0237">DNA synthesis</keyword>
<evidence type="ECO:0000256" key="10">
    <source>
        <dbReference type="ARBA" id="ARBA00048254"/>
    </source>
</evidence>
<dbReference type="EMBL" id="MN740152">
    <property type="protein sequence ID" value="QHT89823.1"/>
    <property type="molecule type" value="Genomic_DNA"/>
</dbReference>